<accession>A0AAQ3KNF6</accession>
<keyword evidence="1" id="KW-1133">Transmembrane helix</keyword>
<gene>
    <name evidence="3" type="ORF">Cni_G20888</name>
</gene>
<name>A0AAQ3KNF6_9LILI</name>
<reference evidence="3 4" key="1">
    <citation type="submission" date="2023-10" db="EMBL/GenBank/DDBJ databases">
        <title>Chromosome-scale genome assembly provides insights into flower coloration mechanisms of Canna indica.</title>
        <authorList>
            <person name="Li C."/>
        </authorList>
    </citation>
    <scope>NUCLEOTIDE SEQUENCE [LARGE SCALE GENOMIC DNA]</scope>
    <source>
        <tissue evidence="3">Flower</tissue>
    </source>
</reference>
<protein>
    <recommendedName>
        <fullName evidence="2">Rhodanese domain-containing protein</fullName>
    </recommendedName>
</protein>
<dbReference type="PANTHER" id="PTHR34209:SF1">
    <property type="entry name" value="CALCIUM SENSING RECEPTOR, CHLOROPLASTIC"/>
    <property type="match status" value="1"/>
</dbReference>
<dbReference type="Proteomes" id="UP001327560">
    <property type="component" value="Chromosome 6"/>
</dbReference>
<dbReference type="CDD" id="cd00158">
    <property type="entry name" value="RHOD"/>
    <property type="match status" value="1"/>
</dbReference>
<organism evidence="3 4">
    <name type="scientific">Canna indica</name>
    <name type="common">Indian-shot</name>
    <dbReference type="NCBI Taxonomy" id="4628"/>
    <lineage>
        <taxon>Eukaryota</taxon>
        <taxon>Viridiplantae</taxon>
        <taxon>Streptophyta</taxon>
        <taxon>Embryophyta</taxon>
        <taxon>Tracheophyta</taxon>
        <taxon>Spermatophyta</taxon>
        <taxon>Magnoliopsida</taxon>
        <taxon>Liliopsida</taxon>
        <taxon>Zingiberales</taxon>
        <taxon>Cannaceae</taxon>
        <taxon>Canna</taxon>
    </lineage>
</organism>
<dbReference type="InterPro" id="IPR044690">
    <property type="entry name" value="CAS_plant"/>
</dbReference>
<dbReference type="GO" id="GO:0009704">
    <property type="term" value="P:de-etiolation"/>
    <property type="evidence" value="ECO:0007669"/>
    <property type="project" value="InterPro"/>
</dbReference>
<dbReference type="Gene3D" id="3.40.250.10">
    <property type="entry name" value="Rhodanese-like domain"/>
    <property type="match status" value="1"/>
</dbReference>
<dbReference type="InterPro" id="IPR001763">
    <property type="entry name" value="Rhodanese-like_dom"/>
</dbReference>
<dbReference type="InterPro" id="IPR036873">
    <property type="entry name" value="Rhodanese-like_dom_sf"/>
</dbReference>
<evidence type="ECO:0000259" key="2">
    <source>
        <dbReference type="PROSITE" id="PS50206"/>
    </source>
</evidence>
<dbReference type="PANTHER" id="PTHR34209">
    <property type="entry name" value="RHODANESE/CELL CYCLE CONTROL PHOSPHATASE SUPERFAMILY PROTEIN"/>
    <property type="match status" value="1"/>
</dbReference>
<keyword evidence="1" id="KW-0472">Membrane</keyword>
<dbReference type="AlphaFoldDB" id="A0AAQ3KNF6"/>
<dbReference type="EMBL" id="CP136895">
    <property type="protein sequence ID" value="WOL12123.1"/>
    <property type="molecule type" value="Genomic_DNA"/>
</dbReference>
<keyword evidence="4" id="KW-1185">Reference proteome</keyword>
<sequence>MAMVAFRAAATTTASARPPLPKPQEQQQQQQQYQQKLLHIKPALPPRTPAALSLVAVLSATAGSEAKAFSLPKDDIISSLNKAEDAIAQASEVLYAVFAFSQDAYKMLAETLKPGVDAALPILQSASEVAVKAASPVVSDASKQAKEALQSAGIDPSPFFSAAQTVAGATQQATKIVEGAKPLVSATAEKITSSDPSVVVITAGALFLGYLLLPPVWSVISYNFRGYKGNLSPAQTLDLISTQNYVMIDIRSEKDKNKAGVPRLPSNAKNKMISVPLEELPSKIKSLVRSSKKVEADLVAVKITYLKRVNKGSNIVIMDSYCDIAKSVARTLTQLGFKNCWVVADGFSGRKGWLQSRLGADSYNVSIVEVISPSKVIPAAATRFGTTSSAALQTTRKLLPGSIDN</sequence>
<dbReference type="SUPFAM" id="SSF52821">
    <property type="entry name" value="Rhodanese/Cell cycle control phosphatase"/>
    <property type="match status" value="1"/>
</dbReference>
<proteinExistence type="predicted"/>
<dbReference type="GO" id="GO:0071277">
    <property type="term" value="P:cellular response to calcium ion"/>
    <property type="evidence" value="ECO:0007669"/>
    <property type="project" value="InterPro"/>
</dbReference>
<feature type="transmembrane region" description="Helical" evidence="1">
    <location>
        <begin position="198"/>
        <end position="220"/>
    </location>
</feature>
<keyword evidence="1" id="KW-0812">Transmembrane</keyword>
<evidence type="ECO:0000256" key="1">
    <source>
        <dbReference type="SAM" id="Phobius"/>
    </source>
</evidence>
<evidence type="ECO:0000313" key="4">
    <source>
        <dbReference type="Proteomes" id="UP001327560"/>
    </source>
</evidence>
<feature type="domain" description="Rhodanese" evidence="2">
    <location>
        <begin position="241"/>
        <end position="362"/>
    </location>
</feature>
<dbReference type="PROSITE" id="PS50206">
    <property type="entry name" value="RHODANESE_3"/>
    <property type="match status" value="1"/>
</dbReference>
<dbReference type="GO" id="GO:0090333">
    <property type="term" value="P:regulation of stomatal closure"/>
    <property type="evidence" value="ECO:0007669"/>
    <property type="project" value="InterPro"/>
</dbReference>
<evidence type="ECO:0000313" key="3">
    <source>
        <dbReference type="EMBL" id="WOL12123.1"/>
    </source>
</evidence>